<dbReference type="EMBL" id="JBICBT010000360">
    <property type="protein sequence ID" value="KAL3116237.1"/>
    <property type="molecule type" value="Genomic_DNA"/>
</dbReference>
<sequence>MFVQQFSADFITLVTEIELLEIAESADEEDAEKHKEKLAKILNDLTQSNDIAISGIFQQKFLKIRELMCFVDEESIEIKLKQLNELAEKTKKIGKQLKIVKKLAAMQSKKTTEDSLRNEIPQLFANVNAPVNSMKIETTKKEIEEAFKVPASKISVPERKEWDEEDDD</sequence>
<accession>A0ABD2LLW7</accession>
<gene>
    <name evidence="1" type="ORF">niasHT_004408</name>
</gene>
<evidence type="ECO:0000313" key="2">
    <source>
        <dbReference type="Proteomes" id="UP001620626"/>
    </source>
</evidence>
<protein>
    <submittedName>
        <fullName evidence="1">Uncharacterized protein</fullName>
    </submittedName>
</protein>
<comment type="caution">
    <text evidence="1">The sequence shown here is derived from an EMBL/GenBank/DDBJ whole genome shotgun (WGS) entry which is preliminary data.</text>
</comment>
<dbReference type="Proteomes" id="UP001620626">
    <property type="component" value="Unassembled WGS sequence"/>
</dbReference>
<organism evidence="1 2">
    <name type="scientific">Heterodera trifolii</name>
    <dbReference type="NCBI Taxonomy" id="157864"/>
    <lineage>
        <taxon>Eukaryota</taxon>
        <taxon>Metazoa</taxon>
        <taxon>Ecdysozoa</taxon>
        <taxon>Nematoda</taxon>
        <taxon>Chromadorea</taxon>
        <taxon>Rhabditida</taxon>
        <taxon>Tylenchina</taxon>
        <taxon>Tylenchomorpha</taxon>
        <taxon>Tylenchoidea</taxon>
        <taxon>Heteroderidae</taxon>
        <taxon>Heteroderinae</taxon>
        <taxon>Heterodera</taxon>
    </lineage>
</organism>
<dbReference type="AlphaFoldDB" id="A0ABD2LLW7"/>
<proteinExistence type="predicted"/>
<evidence type="ECO:0000313" key="1">
    <source>
        <dbReference type="EMBL" id="KAL3116237.1"/>
    </source>
</evidence>
<reference evidence="1 2" key="1">
    <citation type="submission" date="2024-10" db="EMBL/GenBank/DDBJ databases">
        <authorList>
            <person name="Kim D."/>
        </authorList>
    </citation>
    <scope>NUCLEOTIDE SEQUENCE [LARGE SCALE GENOMIC DNA]</scope>
    <source>
        <strain evidence="1">BH-2024</strain>
    </source>
</reference>
<keyword evidence="2" id="KW-1185">Reference proteome</keyword>
<name>A0ABD2LLW7_9BILA</name>